<evidence type="ECO:0000313" key="9">
    <source>
        <dbReference type="Proteomes" id="UP001244563"/>
    </source>
</evidence>
<dbReference type="GO" id="GO:0005524">
    <property type="term" value="F:ATP binding"/>
    <property type="evidence" value="ECO:0007669"/>
    <property type="project" value="UniProtKB-KW"/>
</dbReference>
<gene>
    <name evidence="8" type="ORF">J2T10_004242</name>
</gene>
<feature type="domain" description="ABC transporter" evidence="7">
    <location>
        <begin position="2"/>
        <end position="106"/>
    </location>
</feature>
<comment type="subcellular location">
    <subcellularLocation>
        <location evidence="1">Cell membrane</location>
        <topology evidence="1">Peripheral membrane protein</topology>
    </subcellularLocation>
</comment>
<evidence type="ECO:0000256" key="4">
    <source>
        <dbReference type="ARBA" id="ARBA00022741"/>
    </source>
</evidence>
<proteinExistence type="inferred from homology"/>
<dbReference type="InterPro" id="IPR003439">
    <property type="entry name" value="ABC_transporter-like_ATP-bd"/>
</dbReference>
<evidence type="ECO:0000256" key="3">
    <source>
        <dbReference type="ARBA" id="ARBA00022448"/>
    </source>
</evidence>
<reference evidence="8 9" key="1">
    <citation type="submission" date="2023-07" db="EMBL/GenBank/DDBJ databases">
        <title>Sorghum-associated microbial communities from plants grown in Nebraska, USA.</title>
        <authorList>
            <person name="Schachtman D."/>
        </authorList>
    </citation>
    <scope>NUCLEOTIDE SEQUENCE [LARGE SCALE GENOMIC DNA]</scope>
    <source>
        <strain evidence="8 9">CC523</strain>
    </source>
</reference>
<name>A0ABT9TVK8_PAENI</name>
<keyword evidence="6" id="KW-0046">Antibiotic resistance</keyword>
<keyword evidence="5 8" id="KW-0067">ATP-binding</keyword>
<keyword evidence="9" id="KW-1185">Reference proteome</keyword>
<evidence type="ECO:0000256" key="2">
    <source>
        <dbReference type="ARBA" id="ARBA00005417"/>
    </source>
</evidence>
<evidence type="ECO:0000256" key="6">
    <source>
        <dbReference type="ARBA" id="ARBA00023251"/>
    </source>
</evidence>
<evidence type="ECO:0000256" key="5">
    <source>
        <dbReference type="ARBA" id="ARBA00022840"/>
    </source>
</evidence>
<dbReference type="Gene3D" id="3.40.50.300">
    <property type="entry name" value="P-loop containing nucleotide triphosphate hydrolases"/>
    <property type="match status" value="1"/>
</dbReference>
<dbReference type="EMBL" id="JAUSSW010000018">
    <property type="protein sequence ID" value="MDQ0104567.1"/>
    <property type="molecule type" value="Genomic_DNA"/>
</dbReference>
<dbReference type="PANTHER" id="PTHR42711">
    <property type="entry name" value="ABC TRANSPORTER ATP-BINDING PROTEIN"/>
    <property type="match status" value="1"/>
</dbReference>
<organism evidence="8 9">
    <name type="scientific">Paenarthrobacter nicotinovorans</name>
    <name type="common">Arthrobacter nicotinovorans</name>
    <dbReference type="NCBI Taxonomy" id="29320"/>
    <lineage>
        <taxon>Bacteria</taxon>
        <taxon>Bacillati</taxon>
        <taxon>Actinomycetota</taxon>
        <taxon>Actinomycetes</taxon>
        <taxon>Micrococcales</taxon>
        <taxon>Micrococcaceae</taxon>
        <taxon>Paenarthrobacter</taxon>
    </lineage>
</organism>
<dbReference type="SUPFAM" id="SSF52540">
    <property type="entry name" value="P-loop containing nucleoside triphosphate hydrolases"/>
    <property type="match status" value="1"/>
</dbReference>
<keyword evidence="3" id="KW-0813">Transport</keyword>
<dbReference type="PANTHER" id="PTHR42711:SF5">
    <property type="entry name" value="ABC TRANSPORTER ATP-BINDING PROTEIN NATA"/>
    <property type="match status" value="1"/>
</dbReference>
<dbReference type="Proteomes" id="UP001244563">
    <property type="component" value="Unassembled WGS sequence"/>
</dbReference>
<dbReference type="InterPro" id="IPR050763">
    <property type="entry name" value="ABC_transporter_ATP-binding"/>
</dbReference>
<keyword evidence="4" id="KW-0547">Nucleotide-binding</keyword>
<sequence>MRPTEGSVRIFNQDPGAVKEPGKTLGFVFDPAGLPPDLTVRDCLTIESMAQNLGRGAVAAVAEDFDLTEFMGRRVRKLSTGQRQRAALAAAMMGGPDVLVLDEPMNGLDIESTRWLRIKIEERTARNQTTLISSHNLSEVRRLADRAIVVRTTQRYDGPVPELGDADLERWYLSLVHDGSENTLDKASSAGKGDAS</sequence>
<evidence type="ECO:0000259" key="7">
    <source>
        <dbReference type="Pfam" id="PF00005"/>
    </source>
</evidence>
<dbReference type="InterPro" id="IPR027417">
    <property type="entry name" value="P-loop_NTPase"/>
</dbReference>
<protein>
    <submittedName>
        <fullName evidence="8">ABC-2 type transport system ATP-binding protein</fullName>
    </submittedName>
</protein>
<evidence type="ECO:0000313" key="8">
    <source>
        <dbReference type="EMBL" id="MDQ0104567.1"/>
    </source>
</evidence>
<comment type="similarity">
    <text evidence="2">Belongs to the ABC transporter superfamily.</text>
</comment>
<accession>A0ABT9TVK8</accession>
<comment type="caution">
    <text evidence="8">The sequence shown here is derived from an EMBL/GenBank/DDBJ whole genome shotgun (WGS) entry which is preliminary data.</text>
</comment>
<evidence type="ECO:0000256" key="1">
    <source>
        <dbReference type="ARBA" id="ARBA00004202"/>
    </source>
</evidence>
<dbReference type="Pfam" id="PF00005">
    <property type="entry name" value="ABC_tran"/>
    <property type="match status" value="1"/>
</dbReference>